<comment type="similarity">
    <text evidence="1">Belongs to the ATP-dependent AMP-binding enzyme family.</text>
</comment>
<dbReference type="InterPro" id="IPR042099">
    <property type="entry name" value="ANL_N_sf"/>
</dbReference>
<dbReference type="Pfam" id="PF00501">
    <property type="entry name" value="AMP-binding"/>
    <property type="match status" value="1"/>
</dbReference>
<evidence type="ECO:0000259" key="6">
    <source>
        <dbReference type="Pfam" id="PF00501"/>
    </source>
</evidence>
<gene>
    <name evidence="8" type="ORF">QIT00_09010</name>
</gene>
<dbReference type="PANTHER" id="PTHR42921:SF1">
    <property type="entry name" value="ACETOACETYL-COA SYNTHETASE"/>
    <property type="match status" value="1"/>
</dbReference>
<sequence>MNTDPNLLWSPTDPNLLWAPTAARAEQSDVAAFLRMLDRTRGLRFADYAELWRWSTTEPNAFWAAVWEYYGLDAVSAYDTVLDDPRMPGARWFPGARINFAERCLARTPDERTALIEVSESGPPVETSWRQLRRDVGALAASLRAMGVQPGDCVAGFLPNTAEAVVALLAAAAVGAVWTVCSPEFGTAGVTARLRQAEPKVLVAADGYRYAGKEFDRRSAVAEILDELPTVRHLIAVDHLTGSWAGTGTGSGGPGRAGVAWHSWSDAVADEAELRFADVPFDHPLWILWSSGTTGPPKGMVQGHGGIVVELLKALGLGADVRPDDRCLFHTSTAWMLWNFMVGCLLHGATLVLYDGSPTHPDVNGVWRVAEVSRATMVGVGASYLTAGESADAHPASAYDLSGVRSVLQTGSSLPDSTWRWVYDRVADDVWLQSICGGTDVCSVLAGGSALLPVRVGRIQCPALGVALAAWDRDGRPVEDRQGELVVTAPLPSMPLYFLGDPDGERYRSSYFDTYPGVWRHGDWISVADDLSVVVAGRSDATLNRLGVRMGSAELYAVVEALPEIADSLVVGVESPDGTYSMPLFVVPASGADVDDRLKARVAGAIKQRLSPRHVPDAIVPVAAVPRTLTGKKLEVPVKRILQGAPVAEVRAEGTISHPEMLAWFADFAAGTGSPEPGSPEPGSPESGSPESG</sequence>
<dbReference type="InterPro" id="IPR025110">
    <property type="entry name" value="AMP-bd_C"/>
</dbReference>
<feature type="compositionally biased region" description="Low complexity" evidence="5">
    <location>
        <begin position="684"/>
        <end position="693"/>
    </location>
</feature>
<dbReference type="PROSITE" id="PS00455">
    <property type="entry name" value="AMP_BINDING"/>
    <property type="match status" value="1"/>
</dbReference>
<evidence type="ECO:0000256" key="4">
    <source>
        <dbReference type="ARBA" id="ARBA00022840"/>
    </source>
</evidence>
<dbReference type="EC" id="6.2.1.16" evidence="8"/>
<proteinExistence type="inferred from homology"/>
<dbReference type="PANTHER" id="PTHR42921">
    <property type="entry name" value="ACETOACETYL-COA SYNTHETASE"/>
    <property type="match status" value="1"/>
</dbReference>
<dbReference type="InterPro" id="IPR005914">
    <property type="entry name" value="Acac_CoA_synth"/>
</dbReference>
<feature type="region of interest" description="Disordered" evidence="5">
    <location>
        <begin position="667"/>
        <end position="693"/>
    </location>
</feature>
<feature type="domain" description="AMP-dependent synthetase/ligase" evidence="6">
    <location>
        <begin position="103"/>
        <end position="490"/>
    </location>
</feature>
<organism evidence="8 9">
    <name type="scientific">Streptomyces luteolus</name>
    <dbReference type="NCBI Taxonomy" id="3043615"/>
    <lineage>
        <taxon>Bacteria</taxon>
        <taxon>Bacillati</taxon>
        <taxon>Actinomycetota</taxon>
        <taxon>Actinomycetes</taxon>
        <taxon>Kitasatosporales</taxon>
        <taxon>Streptomycetaceae</taxon>
        <taxon>Streptomyces</taxon>
    </lineage>
</organism>
<dbReference type="InterPro" id="IPR020845">
    <property type="entry name" value="AMP-binding_CS"/>
</dbReference>
<accession>A0ABT6SSV9</accession>
<evidence type="ECO:0000256" key="2">
    <source>
        <dbReference type="ARBA" id="ARBA00022598"/>
    </source>
</evidence>
<keyword evidence="3" id="KW-0547">Nucleotide-binding</keyword>
<keyword evidence="4" id="KW-0067">ATP-binding</keyword>
<comment type="caution">
    <text evidence="8">The sequence shown here is derived from an EMBL/GenBank/DDBJ whole genome shotgun (WGS) entry which is preliminary data.</text>
</comment>
<dbReference type="SUPFAM" id="SSF56801">
    <property type="entry name" value="Acetyl-CoA synthetase-like"/>
    <property type="match status" value="1"/>
</dbReference>
<evidence type="ECO:0000259" key="7">
    <source>
        <dbReference type="Pfam" id="PF13193"/>
    </source>
</evidence>
<dbReference type="InterPro" id="IPR045851">
    <property type="entry name" value="AMP-bd_C_sf"/>
</dbReference>
<name>A0ABT6SSV9_9ACTN</name>
<keyword evidence="2 8" id="KW-0436">Ligase</keyword>
<evidence type="ECO:0000313" key="8">
    <source>
        <dbReference type="EMBL" id="MDI3418701.1"/>
    </source>
</evidence>
<dbReference type="Pfam" id="PF13193">
    <property type="entry name" value="AMP-binding_C"/>
    <property type="match status" value="1"/>
</dbReference>
<evidence type="ECO:0000256" key="3">
    <source>
        <dbReference type="ARBA" id="ARBA00022741"/>
    </source>
</evidence>
<keyword evidence="9" id="KW-1185">Reference proteome</keyword>
<protein>
    <submittedName>
        <fullName evidence="8">Acetoacetate--CoA ligase</fullName>
        <ecNumber evidence="8">6.2.1.16</ecNumber>
    </submittedName>
</protein>
<evidence type="ECO:0000256" key="1">
    <source>
        <dbReference type="ARBA" id="ARBA00006432"/>
    </source>
</evidence>
<dbReference type="EMBL" id="JASCIS010000007">
    <property type="protein sequence ID" value="MDI3418701.1"/>
    <property type="molecule type" value="Genomic_DNA"/>
</dbReference>
<feature type="domain" description="AMP-binding enzyme C-terminal" evidence="7">
    <location>
        <begin position="557"/>
        <end position="632"/>
    </location>
</feature>
<dbReference type="NCBIfam" id="NF002937">
    <property type="entry name" value="PRK03584.1"/>
    <property type="match status" value="1"/>
</dbReference>
<dbReference type="Proteomes" id="UP001237105">
    <property type="component" value="Unassembled WGS sequence"/>
</dbReference>
<reference evidence="8 9" key="1">
    <citation type="submission" date="2023-05" db="EMBL/GenBank/DDBJ databases">
        <title>Draft genome sequence of Streptomyces sp. B-S-A12 isolated from a cave soil in Thailand.</title>
        <authorList>
            <person name="Chamroensaksri N."/>
            <person name="Muangham S."/>
        </authorList>
    </citation>
    <scope>NUCLEOTIDE SEQUENCE [LARGE SCALE GENOMIC DNA]</scope>
    <source>
        <strain evidence="8 9">B-S-A12</strain>
    </source>
</reference>
<dbReference type="NCBIfam" id="TIGR01217">
    <property type="entry name" value="ac_ac_CoA_syn"/>
    <property type="match status" value="1"/>
</dbReference>
<dbReference type="Gene3D" id="3.40.50.12780">
    <property type="entry name" value="N-terminal domain of ligase-like"/>
    <property type="match status" value="1"/>
</dbReference>
<dbReference type="InterPro" id="IPR000873">
    <property type="entry name" value="AMP-dep_synth/lig_dom"/>
</dbReference>
<dbReference type="GO" id="GO:0030729">
    <property type="term" value="F:acetoacetate-CoA ligase activity"/>
    <property type="evidence" value="ECO:0007669"/>
    <property type="project" value="UniProtKB-EC"/>
</dbReference>
<evidence type="ECO:0000256" key="5">
    <source>
        <dbReference type="SAM" id="MobiDB-lite"/>
    </source>
</evidence>
<dbReference type="Gene3D" id="3.30.300.30">
    <property type="match status" value="1"/>
</dbReference>
<evidence type="ECO:0000313" key="9">
    <source>
        <dbReference type="Proteomes" id="UP001237105"/>
    </source>
</evidence>